<sequence>MAADSTNAPQWARKRVAIARIMAVRTRRVAIRHDSTWLRQLPSPAPP</sequence>
<accession>E5AQR4</accession>
<evidence type="ECO:0000313" key="2">
    <source>
        <dbReference type="Proteomes" id="UP000007437"/>
    </source>
</evidence>
<evidence type="ECO:0008006" key="3">
    <source>
        <dbReference type="Google" id="ProtNLM"/>
    </source>
</evidence>
<proteinExistence type="predicted"/>
<dbReference type="Proteomes" id="UP000007437">
    <property type="component" value="Chromosome"/>
</dbReference>
<dbReference type="KEGG" id="brh:RBRH_03657"/>
<name>E5AQR4_MYCRK</name>
<reference evidence="1 2" key="1">
    <citation type="journal article" date="2011" name="J. Bacteriol.">
        <title>Complete genome sequence of Burkholderia rhizoxinica, an endosymbiont of Rhizopus microsporus.</title>
        <authorList>
            <person name="Lackner G."/>
            <person name="Moebius N."/>
            <person name="Partida-Martinez L."/>
            <person name="Hertweck C."/>
        </authorList>
    </citation>
    <scope>NUCLEOTIDE SEQUENCE [LARGE SCALE GENOMIC DNA]</scope>
    <source>
        <strain evidence="2">DSM 19002 / CIP 109453 / HKI 454</strain>
    </source>
</reference>
<evidence type="ECO:0000313" key="1">
    <source>
        <dbReference type="EMBL" id="CBW74946.1"/>
    </source>
</evidence>
<dbReference type="EMBL" id="FR687359">
    <property type="protein sequence ID" value="CBW74946.1"/>
    <property type="molecule type" value="Genomic_DNA"/>
</dbReference>
<organism evidence="1 2">
    <name type="scientific">Mycetohabitans rhizoxinica (strain DSM 19002 / CIP 109453 / HKI 454)</name>
    <name type="common">Paraburkholderia rhizoxinica</name>
    <dbReference type="NCBI Taxonomy" id="882378"/>
    <lineage>
        <taxon>Bacteria</taxon>
        <taxon>Pseudomonadati</taxon>
        <taxon>Pseudomonadota</taxon>
        <taxon>Betaproteobacteria</taxon>
        <taxon>Burkholderiales</taxon>
        <taxon>Burkholderiaceae</taxon>
        <taxon>Mycetohabitans</taxon>
    </lineage>
</organism>
<gene>
    <name evidence="1" type="ordered locus">RBRH_03657</name>
</gene>
<dbReference type="HOGENOM" id="CLU_3165681_0_0_4"/>
<dbReference type="AlphaFoldDB" id="E5AQR4"/>
<protein>
    <recommendedName>
        <fullName evidence="3">Transposase</fullName>
    </recommendedName>
</protein>